<keyword evidence="3" id="KW-1185">Reference proteome</keyword>
<evidence type="ECO:0000313" key="3">
    <source>
        <dbReference type="Proteomes" id="UP000825890"/>
    </source>
</evidence>
<keyword evidence="1" id="KW-1133">Transmembrane helix</keyword>
<dbReference type="Gene3D" id="1.10.630.10">
    <property type="entry name" value="Cytochrome P450"/>
    <property type="match status" value="1"/>
</dbReference>
<dbReference type="InterPro" id="IPR036396">
    <property type="entry name" value="Cyt_P450_sf"/>
</dbReference>
<evidence type="ECO:0000313" key="2">
    <source>
        <dbReference type="EMBL" id="GIZ37789.1"/>
    </source>
</evidence>
<sequence>MGWEHAVIVTIAVLILYSISLLAAATFWYEFYYDVVKQGRYTWKIRELHEQYVVGPIVRINPYEVHINDPDYYNEIYTGPSKR</sequence>
<feature type="transmembrane region" description="Helical" evidence="1">
    <location>
        <begin position="6"/>
        <end position="29"/>
    </location>
</feature>
<evidence type="ECO:0000256" key="1">
    <source>
        <dbReference type="SAM" id="Phobius"/>
    </source>
</evidence>
<comment type="caution">
    <text evidence="2">The sequence shown here is derived from an EMBL/GenBank/DDBJ whole genome shotgun (WGS) entry which is preliminary data.</text>
</comment>
<organism evidence="2 3">
    <name type="scientific">Cercospora kikuchii</name>
    <dbReference type="NCBI Taxonomy" id="84275"/>
    <lineage>
        <taxon>Eukaryota</taxon>
        <taxon>Fungi</taxon>
        <taxon>Dikarya</taxon>
        <taxon>Ascomycota</taxon>
        <taxon>Pezizomycotina</taxon>
        <taxon>Dothideomycetes</taxon>
        <taxon>Dothideomycetidae</taxon>
        <taxon>Mycosphaerellales</taxon>
        <taxon>Mycosphaerellaceae</taxon>
        <taxon>Cercospora</taxon>
    </lineage>
</organism>
<keyword evidence="1" id="KW-0472">Membrane</keyword>
<dbReference type="GO" id="GO:0004497">
    <property type="term" value="F:monooxygenase activity"/>
    <property type="evidence" value="ECO:0007669"/>
    <property type="project" value="InterPro"/>
</dbReference>
<dbReference type="AlphaFoldDB" id="A0A9P3C7F5"/>
<dbReference type="RefSeq" id="XP_044652276.1">
    <property type="nucleotide sequence ID" value="XM_044796341.1"/>
</dbReference>
<dbReference type="GeneID" id="68286800"/>
<dbReference type="Proteomes" id="UP000825890">
    <property type="component" value="Unassembled WGS sequence"/>
</dbReference>
<gene>
    <name evidence="2" type="ORF">CKM354_000122500</name>
</gene>
<proteinExistence type="predicted"/>
<dbReference type="GO" id="GO:0020037">
    <property type="term" value="F:heme binding"/>
    <property type="evidence" value="ECO:0007669"/>
    <property type="project" value="InterPro"/>
</dbReference>
<keyword evidence="1" id="KW-0812">Transmembrane</keyword>
<name>A0A9P3C7F5_9PEZI</name>
<dbReference type="GO" id="GO:0005506">
    <property type="term" value="F:iron ion binding"/>
    <property type="evidence" value="ECO:0007669"/>
    <property type="project" value="InterPro"/>
</dbReference>
<dbReference type="OrthoDB" id="3944144at2759"/>
<protein>
    <submittedName>
        <fullName evidence="2">Uncharacterized protein</fullName>
    </submittedName>
</protein>
<reference evidence="2 3" key="1">
    <citation type="submission" date="2021-01" db="EMBL/GenBank/DDBJ databases">
        <title>Cercospora kikuchii MAFF 305040 whole genome shotgun sequence.</title>
        <authorList>
            <person name="Kashiwa T."/>
            <person name="Suzuki T."/>
        </authorList>
    </citation>
    <scope>NUCLEOTIDE SEQUENCE [LARGE SCALE GENOMIC DNA]</scope>
    <source>
        <strain evidence="2 3">MAFF 305040</strain>
    </source>
</reference>
<dbReference type="GO" id="GO:0016705">
    <property type="term" value="F:oxidoreductase activity, acting on paired donors, with incorporation or reduction of molecular oxygen"/>
    <property type="evidence" value="ECO:0007669"/>
    <property type="project" value="InterPro"/>
</dbReference>
<dbReference type="EMBL" id="BOLY01000001">
    <property type="protein sequence ID" value="GIZ37789.1"/>
    <property type="molecule type" value="Genomic_DNA"/>
</dbReference>
<accession>A0A9P3C7F5</accession>